<dbReference type="InterPro" id="IPR029055">
    <property type="entry name" value="Ntn_hydrolases_N"/>
</dbReference>
<dbReference type="Pfam" id="PF01019">
    <property type="entry name" value="G_glu_transpept"/>
    <property type="match status" value="1"/>
</dbReference>
<feature type="binding site" evidence="9">
    <location>
        <position position="428"/>
    </location>
    <ligand>
        <name>L-glutamate</name>
        <dbReference type="ChEBI" id="CHEBI:29985"/>
    </ligand>
</feature>
<dbReference type="Gene3D" id="3.60.20.40">
    <property type="match status" value="1"/>
</dbReference>
<dbReference type="GO" id="GO:0006751">
    <property type="term" value="P:glutathione catabolic process"/>
    <property type="evidence" value="ECO:0007669"/>
    <property type="project" value="InterPro"/>
</dbReference>
<feature type="binding site" evidence="9">
    <location>
        <begin position="352"/>
        <end position="354"/>
    </location>
    <ligand>
        <name>L-glutamate</name>
        <dbReference type="ChEBI" id="CHEBI:29985"/>
    </ligand>
</feature>
<evidence type="ECO:0000313" key="11">
    <source>
        <dbReference type="WBParaSite" id="SMUV_0000859801-mRNA-1"/>
    </source>
</evidence>
<name>A0A158R5X6_9BILA</name>
<feature type="binding site" evidence="9">
    <location>
        <begin position="404"/>
        <end position="405"/>
    </location>
    <ligand>
        <name>L-glutamate</name>
        <dbReference type="ChEBI" id="CHEBI:29985"/>
    </ligand>
</feature>
<dbReference type="PANTHER" id="PTHR11686">
    <property type="entry name" value="GAMMA GLUTAMYL TRANSPEPTIDASE"/>
    <property type="match status" value="1"/>
</dbReference>
<keyword evidence="7" id="KW-1199">Hemostasis impairing toxin</keyword>
<evidence type="ECO:0000256" key="9">
    <source>
        <dbReference type="PIRSR" id="PIRSR600101-2"/>
    </source>
</evidence>
<dbReference type="FunFam" id="3.60.20.40:FF:000001">
    <property type="entry name" value="Gamma-glutamyltranspeptidase 1"/>
    <property type="match status" value="1"/>
</dbReference>
<dbReference type="PANTHER" id="PTHR11686:SF69">
    <property type="entry name" value="GAMMA-GLUTAMYLTRANSPEPTIDASE 1"/>
    <property type="match status" value="1"/>
</dbReference>
<keyword evidence="7" id="KW-0800">Toxin</keyword>
<evidence type="ECO:0000256" key="2">
    <source>
        <dbReference type="ARBA" id="ARBA00022670"/>
    </source>
</evidence>
<dbReference type="InterPro" id="IPR043138">
    <property type="entry name" value="GGT_lsub"/>
</dbReference>
<dbReference type="InterPro" id="IPR000101">
    <property type="entry name" value="GGT_peptidase"/>
</dbReference>
<feature type="active site" description="Nucleophile" evidence="8">
    <location>
        <position position="334"/>
    </location>
</feature>
<sequence length="525" mass="57583">MNTLRNILLKGGNAVDAAIASLFCIGVMDAHSAGIGGGHFMTIYNATAKKCYAIDAREVAPANASEKMYIGNWNASQKGWLSIAVPGEIHGIWTAYSKYGGGVEWKTIVDPTIQLLKEGHPVSQALSKALKEEQKNILSEPTMAMFINSKTGKIYEAGEQITTRENFMEFLQNVSMSSDPVQLFYNSTLTQQMVDEIQQNGGIIQFSDFVNYRANVYDEDSLIYTELSNGYRICGPPPPSGSAVTEAIIKILDEYSNEEVALDVMLHRYIEASKFAFAERSKLSDMAMNKTAFTIAKHIASGEYASKIKSLITETSHPSEYYGGDFEPLEDSGTTHISVIDSEGNAVSVTSTINLLFGSGVASKKTGVIWNDEMDDFSSPDRPNYFHLHPSKANFIRPGKRPMSSASPLIMHDPNNSEKIFVLGAAGGSKIISGVAFVAMRAMWNSENIKYAVDAARVHNQLTPNITLYEKNLPEECILALKRRGHVMVQRDNLSVVTALRKDSNAPIYANSDYRKGVESSPAGF</sequence>
<evidence type="ECO:0000256" key="7">
    <source>
        <dbReference type="ARBA" id="ARBA00084097"/>
    </source>
</evidence>
<dbReference type="InterPro" id="IPR043137">
    <property type="entry name" value="GGT_ssub_C"/>
</dbReference>
<accession>A0A158R5X6</accession>
<dbReference type="AlphaFoldDB" id="A0A158R5X6"/>
<evidence type="ECO:0000256" key="6">
    <source>
        <dbReference type="ARBA" id="ARBA00023315"/>
    </source>
</evidence>
<keyword evidence="4" id="KW-0378">Hydrolase</keyword>
<feature type="binding site" evidence="9">
    <location>
        <position position="376"/>
    </location>
    <ligand>
        <name>L-glutamate</name>
        <dbReference type="ChEBI" id="CHEBI:29985"/>
    </ligand>
</feature>
<dbReference type="InterPro" id="IPR055262">
    <property type="entry name" value="GGT_CS"/>
</dbReference>
<keyword evidence="5" id="KW-0325">Glycoprotein</keyword>
<dbReference type="PRINTS" id="PR01210">
    <property type="entry name" value="GGTRANSPTASE"/>
</dbReference>
<protein>
    <submittedName>
        <fullName evidence="11">Gamma-glutamyltranspeptidase 1</fullName>
    </submittedName>
</protein>
<keyword evidence="10" id="KW-1185">Reference proteome</keyword>
<dbReference type="SUPFAM" id="SSF56235">
    <property type="entry name" value="N-terminal nucleophile aminohydrolases (Ntn hydrolases)"/>
    <property type="match status" value="1"/>
</dbReference>
<evidence type="ECO:0000256" key="4">
    <source>
        <dbReference type="ARBA" id="ARBA00022801"/>
    </source>
</evidence>
<dbReference type="Proteomes" id="UP000046393">
    <property type="component" value="Unplaced"/>
</dbReference>
<evidence type="ECO:0000313" key="10">
    <source>
        <dbReference type="Proteomes" id="UP000046393"/>
    </source>
</evidence>
<dbReference type="WBParaSite" id="SMUV_0000859801-mRNA-1">
    <property type="protein sequence ID" value="SMUV_0000859801-mRNA-1"/>
    <property type="gene ID" value="SMUV_0000859801"/>
</dbReference>
<dbReference type="PROSITE" id="PS00462">
    <property type="entry name" value="G_GLU_TRANSPEPTIDASE"/>
    <property type="match status" value="1"/>
</dbReference>
<evidence type="ECO:0000256" key="3">
    <source>
        <dbReference type="ARBA" id="ARBA00022679"/>
    </source>
</evidence>
<organism evidence="10 11">
    <name type="scientific">Syphacia muris</name>
    <dbReference type="NCBI Taxonomy" id="451379"/>
    <lineage>
        <taxon>Eukaryota</taxon>
        <taxon>Metazoa</taxon>
        <taxon>Ecdysozoa</taxon>
        <taxon>Nematoda</taxon>
        <taxon>Chromadorea</taxon>
        <taxon>Rhabditida</taxon>
        <taxon>Spirurina</taxon>
        <taxon>Oxyuridomorpha</taxon>
        <taxon>Oxyuroidea</taxon>
        <taxon>Oxyuridae</taxon>
        <taxon>Syphacia</taxon>
    </lineage>
</organism>
<dbReference type="FunFam" id="1.10.246.130:FF:000005">
    <property type="entry name" value="Gamma-glutamyltranspeptidase 1, putative"/>
    <property type="match status" value="1"/>
</dbReference>
<keyword evidence="6" id="KW-0012">Acyltransferase</keyword>
<dbReference type="GO" id="GO:0036374">
    <property type="term" value="F:glutathione hydrolase activity"/>
    <property type="evidence" value="ECO:0007669"/>
    <property type="project" value="InterPro"/>
</dbReference>
<keyword evidence="2" id="KW-0645">Protease</keyword>
<evidence type="ECO:0000256" key="8">
    <source>
        <dbReference type="PIRSR" id="PIRSR600101-1"/>
    </source>
</evidence>
<evidence type="ECO:0000256" key="5">
    <source>
        <dbReference type="ARBA" id="ARBA00023180"/>
    </source>
</evidence>
<reference evidence="11" key="1">
    <citation type="submission" date="2016-04" db="UniProtKB">
        <authorList>
            <consortium name="WormBaseParasite"/>
        </authorList>
    </citation>
    <scope>IDENTIFICATION</scope>
</reference>
<dbReference type="GO" id="GO:0005886">
    <property type="term" value="C:plasma membrane"/>
    <property type="evidence" value="ECO:0007669"/>
    <property type="project" value="TreeGrafter"/>
</dbReference>
<keyword evidence="3" id="KW-0808">Transferase</keyword>
<dbReference type="STRING" id="451379.A0A158R5X6"/>
<dbReference type="GO" id="GO:0006508">
    <property type="term" value="P:proteolysis"/>
    <property type="evidence" value="ECO:0007669"/>
    <property type="project" value="UniProtKB-KW"/>
</dbReference>
<dbReference type="GO" id="GO:0016746">
    <property type="term" value="F:acyltransferase activity"/>
    <property type="evidence" value="ECO:0007669"/>
    <property type="project" value="UniProtKB-KW"/>
</dbReference>
<keyword evidence="7" id="KW-1202">Platelet aggregation activating toxin</keyword>
<dbReference type="Gene3D" id="1.10.246.130">
    <property type="match status" value="1"/>
</dbReference>
<feature type="binding site" evidence="9">
    <location>
        <position position="57"/>
    </location>
    <ligand>
        <name>L-glutamate</name>
        <dbReference type="ChEBI" id="CHEBI:29985"/>
    </ligand>
</feature>
<evidence type="ECO:0000256" key="1">
    <source>
        <dbReference type="ARBA" id="ARBA00009381"/>
    </source>
</evidence>
<comment type="similarity">
    <text evidence="1">Belongs to the gamma-glutamyltransferase family.</text>
</comment>
<proteinExistence type="inferred from homology"/>